<evidence type="ECO:0000256" key="1">
    <source>
        <dbReference type="ARBA" id="ARBA00004604"/>
    </source>
</evidence>
<dbReference type="Proteomes" id="UP000717585">
    <property type="component" value="Unassembled WGS sequence"/>
</dbReference>
<dbReference type="PANTHER" id="PTHR12686:SF8">
    <property type="entry name" value="EXOSOME COMPLEX COMPONENT CSL4"/>
    <property type="match status" value="1"/>
</dbReference>
<dbReference type="GO" id="GO:0006396">
    <property type="term" value="P:RNA processing"/>
    <property type="evidence" value="ECO:0007669"/>
    <property type="project" value="InterPro"/>
</dbReference>
<reference evidence="5" key="1">
    <citation type="submission" date="2021-05" db="EMBL/GenBank/DDBJ databases">
        <title>A free-living protist that lacks canonical eukaryotic 1 DNA replication and segregation systems.</title>
        <authorList>
            <person name="Salas-Leiva D.E."/>
            <person name="Tromer E.C."/>
            <person name="Curtis B.A."/>
            <person name="Jerlstrom-Hultqvist J."/>
            <person name="Kolisko M."/>
            <person name="Yi Z."/>
            <person name="Salas-Leiva J.S."/>
            <person name="Gallot-Lavallee L."/>
            <person name="Kops G.J.P.L."/>
            <person name="Archibald J.M."/>
            <person name="Simpson A.G.B."/>
            <person name="Roger A.J."/>
        </authorList>
    </citation>
    <scope>NUCLEOTIDE SEQUENCE</scope>
    <source>
        <strain evidence="5">BICM</strain>
    </source>
</reference>
<dbReference type="EMBL" id="JAHDYR010000053">
    <property type="protein sequence ID" value="KAG9391710.1"/>
    <property type="molecule type" value="Genomic_DNA"/>
</dbReference>
<comment type="subcellular location">
    <subcellularLocation>
        <location evidence="1">Nucleus</location>
        <location evidence="1">Nucleolus</location>
    </subcellularLocation>
</comment>
<protein>
    <submittedName>
        <fullName evidence="5">Exosome complex component CSL4</fullName>
    </submittedName>
</protein>
<evidence type="ECO:0000256" key="2">
    <source>
        <dbReference type="ARBA" id="ARBA00022490"/>
    </source>
</evidence>
<comment type="caution">
    <text evidence="5">The sequence shown here is derived from an EMBL/GenBank/DDBJ whole genome shotgun (WGS) entry which is preliminary data.</text>
</comment>
<dbReference type="Pfam" id="PF10447">
    <property type="entry name" value="EXOSC1"/>
    <property type="match status" value="1"/>
</dbReference>
<evidence type="ECO:0000256" key="3">
    <source>
        <dbReference type="ARBA" id="ARBA00022835"/>
    </source>
</evidence>
<sequence length="160" mass="17146">MPTVVPGSFLCQIDPSSEKTIGDNVFEMDGLAFSSVVGEFKEDSSEIGVQGHTVAVPAVKSTVIGRVVRISKLSAFIILLFSDGQRLTTPFRGILRSIDVRDYKVDDVSIEQFFRPGDIVKATVLGLGDGRSLLLTTAGPGLGLIHSRRPGAMEMAEKHG</sequence>
<dbReference type="OrthoDB" id="440760at2759"/>
<keyword evidence="3" id="KW-0271">Exosome</keyword>
<feature type="domain" description="S1 motif" evidence="4">
    <location>
        <begin position="60"/>
        <end position="138"/>
    </location>
</feature>
<dbReference type="GO" id="GO:0005737">
    <property type="term" value="C:cytoplasm"/>
    <property type="evidence" value="ECO:0007669"/>
    <property type="project" value="TreeGrafter"/>
</dbReference>
<dbReference type="InterPro" id="IPR012340">
    <property type="entry name" value="NA-bd_OB-fold"/>
</dbReference>
<evidence type="ECO:0000259" key="4">
    <source>
        <dbReference type="PROSITE" id="PS50126"/>
    </source>
</evidence>
<dbReference type="InterPro" id="IPR019495">
    <property type="entry name" value="EXOSC1_C"/>
</dbReference>
<evidence type="ECO:0000313" key="5">
    <source>
        <dbReference type="EMBL" id="KAG9391710.1"/>
    </source>
</evidence>
<dbReference type="PANTHER" id="PTHR12686">
    <property type="entry name" value="3'-5' EXORIBONUCLEASE CSL4-RELATED"/>
    <property type="match status" value="1"/>
</dbReference>
<organism evidence="5 6">
    <name type="scientific">Carpediemonas membranifera</name>
    <dbReference type="NCBI Taxonomy" id="201153"/>
    <lineage>
        <taxon>Eukaryota</taxon>
        <taxon>Metamonada</taxon>
        <taxon>Carpediemonas-like organisms</taxon>
        <taxon>Carpediemonas</taxon>
    </lineage>
</organism>
<keyword evidence="2" id="KW-0963">Cytoplasm</keyword>
<evidence type="ECO:0000313" key="6">
    <source>
        <dbReference type="Proteomes" id="UP000717585"/>
    </source>
</evidence>
<gene>
    <name evidence="5" type="ORF">J8273_6486</name>
</gene>
<dbReference type="SUPFAM" id="SSF50249">
    <property type="entry name" value="Nucleic acid-binding proteins"/>
    <property type="match status" value="1"/>
</dbReference>
<dbReference type="AlphaFoldDB" id="A0A8J6AU88"/>
<proteinExistence type="predicted"/>
<dbReference type="SMART" id="SM00316">
    <property type="entry name" value="S1"/>
    <property type="match status" value="1"/>
</dbReference>
<accession>A0A8J6AU88</accession>
<dbReference type="Gene3D" id="2.40.50.140">
    <property type="entry name" value="Nucleic acid-binding proteins"/>
    <property type="match status" value="1"/>
</dbReference>
<name>A0A8J6AU88_9EUKA</name>
<dbReference type="GO" id="GO:0000176">
    <property type="term" value="C:nuclear exosome (RNase complex)"/>
    <property type="evidence" value="ECO:0007669"/>
    <property type="project" value="TreeGrafter"/>
</dbReference>
<dbReference type="InterPro" id="IPR003029">
    <property type="entry name" value="S1_domain"/>
</dbReference>
<dbReference type="InterPro" id="IPR039771">
    <property type="entry name" value="Csl4"/>
</dbReference>
<dbReference type="GO" id="GO:0005730">
    <property type="term" value="C:nucleolus"/>
    <property type="evidence" value="ECO:0007669"/>
    <property type="project" value="UniProtKB-SubCell"/>
</dbReference>
<dbReference type="PROSITE" id="PS50126">
    <property type="entry name" value="S1"/>
    <property type="match status" value="1"/>
</dbReference>
<keyword evidence="6" id="KW-1185">Reference proteome</keyword>
<dbReference type="GO" id="GO:0003723">
    <property type="term" value="F:RNA binding"/>
    <property type="evidence" value="ECO:0007669"/>
    <property type="project" value="InterPro"/>
</dbReference>